<sequence length="75" mass="7930">MTTSTENRPPTLDFDTMATVLAETMGDYGFLFVEDPMVPALSATLRAFVTATGLAVNPLNESDGDNFADIPALGC</sequence>
<reference evidence="1" key="1">
    <citation type="submission" date="2021-01" db="EMBL/GenBank/DDBJ databases">
        <title>Whole genome shotgun sequence of Actinoplanes siamensis NBRC 109076.</title>
        <authorList>
            <person name="Komaki H."/>
            <person name="Tamura T."/>
        </authorList>
    </citation>
    <scope>NUCLEOTIDE SEQUENCE</scope>
    <source>
        <strain evidence="1">NBRC 109076</strain>
    </source>
</reference>
<dbReference type="EMBL" id="BOMW01000058">
    <property type="protein sequence ID" value="GIF08089.1"/>
    <property type="molecule type" value="Genomic_DNA"/>
</dbReference>
<proteinExistence type="predicted"/>
<comment type="caution">
    <text evidence="1">The sequence shown here is derived from an EMBL/GenBank/DDBJ whole genome shotgun (WGS) entry which is preliminary data.</text>
</comment>
<gene>
    <name evidence="1" type="ORF">Asi03nite_56270</name>
</gene>
<accession>A0A919NBG8</accession>
<evidence type="ECO:0000313" key="2">
    <source>
        <dbReference type="Proteomes" id="UP000629619"/>
    </source>
</evidence>
<evidence type="ECO:0000313" key="1">
    <source>
        <dbReference type="EMBL" id="GIF08089.1"/>
    </source>
</evidence>
<dbReference type="AlphaFoldDB" id="A0A919NBG8"/>
<organism evidence="1 2">
    <name type="scientific">Actinoplanes siamensis</name>
    <dbReference type="NCBI Taxonomy" id="1223317"/>
    <lineage>
        <taxon>Bacteria</taxon>
        <taxon>Bacillati</taxon>
        <taxon>Actinomycetota</taxon>
        <taxon>Actinomycetes</taxon>
        <taxon>Micromonosporales</taxon>
        <taxon>Micromonosporaceae</taxon>
        <taxon>Actinoplanes</taxon>
    </lineage>
</organism>
<dbReference type="Proteomes" id="UP000629619">
    <property type="component" value="Unassembled WGS sequence"/>
</dbReference>
<protein>
    <submittedName>
        <fullName evidence="1">Uncharacterized protein</fullName>
    </submittedName>
</protein>
<dbReference type="RefSeq" id="WP_203683459.1">
    <property type="nucleotide sequence ID" value="NZ_BOMW01000058.1"/>
</dbReference>
<name>A0A919NBG8_9ACTN</name>
<keyword evidence="2" id="KW-1185">Reference proteome</keyword>